<proteinExistence type="predicted"/>
<accession>A0AB33ISY1</accession>
<feature type="domain" description="Phospholipase/carboxylesterase/thioesterase" evidence="2">
    <location>
        <begin position="103"/>
        <end position="188"/>
    </location>
</feature>
<dbReference type="AlphaFoldDB" id="A0AB33ISY1"/>
<evidence type="ECO:0000256" key="1">
    <source>
        <dbReference type="ARBA" id="ARBA00022729"/>
    </source>
</evidence>
<dbReference type="InterPro" id="IPR029058">
    <property type="entry name" value="AB_hydrolase_fold"/>
</dbReference>
<dbReference type="InterPro" id="IPR050955">
    <property type="entry name" value="Plant_Biomass_Hydrol_Est"/>
</dbReference>
<evidence type="ECO:0000313" key="3">
    <source>
        <dbReference type="EMBL" id="BFO71642.1"/>
    </source>
</evidence>
<organism evidence="3">
    <name type="scientific">Prevotella sp. GTC17253</name>
    <dbReference type="NCBI Taxonomy" id="3236793"/>
    <lineage>
        <taxon>Bacteria</taxon>
        <taxon>Pseudomonadati</taxon>
        <taxon>Bacteroidota</taxon>
        <taxon>Bacteroidia</taxon>
        <taxon>Bacteroidales</taxon>
        <taxon>Prevotellaceae</taxon>
        <taxon>Prevotella</taxon>
    </lineage>
</organism>
<evidence type="ECO:0000259" key="2">
    <source>
        <dbReference type="Pfam" id="PF02230"/>
    </source>
</evidence>
<dbReference type="EMBL" id="AP035785">
    <property type="protein sequence ID" value="BFO71642.1"/>
    <property type="molecule type" value="Genomic_DNA"/>
</dbReference>
<dbReference type="InterPro" id="IPR003140">
    <property type="entry name" value="PLipase/COase/thioEstase"/>
</dbReference>
<name>A0AB33ISY1_9BACT</name>
<protein>
    <recommendedName>
        <fullName evidence="2">Phospholipase/carboxylesterase/thioesterase domain-containing protein</fullName>
    </recommendedName>
</protein>
<sequence length="257" mass="29019">MFPLGAWAQKAGKIEAKRGVVEEGYDFWLYTPEEYEPHGHALPVVLFLHGASLCGNNLDRVRRYGTLDALEKGKIIPAFVVAPQNPGGAWNPRKLNDLLEWMEKNYPVDTSRIFVLGMSLGGYGTLDFVGTYPEKVAAAMALCGGTTLHDVQGMGRVPLWIMHGTADRAVNVRESKKVVESLQHAGNDRLLRYDWIAGGSHGLLARIFYLQKTYDWLFSHTLKDKPRVVDKSFDINRDDINTTYQELRMLSEDYDKE</sequence>
<gene>
    <name evidence="3" type="ORF">GTC17253_16080</name>
</gene>
<reference evidence="3" key="1">
    <citation type="submission" date="2024-07" db="EMBL/GenBank/DDBJ databases">
        <title>Complete genome sequence of Prevotella sp. YM-2024 GTC17253.</title>
        <authorList>
            <person name="Hayashi M."/>
            <person name="Muto Y."/>
            <person name="Tanaka K."/>
            <person name="Niwa H."/>
        </authorList>
    </citation>
    <scope>NUCLEOTIDE SEQUENCE</scope>
    <source>
        <strain evidence="3">GTC17253</strain>
    </source>
</reference>
<dbReference type="SUPFAM" id="SSF53474">
    <property type="entry name" value="alpha/beta-Hydrolases"/>
    <property type="match status" value="1"/>
</dbReference>
<dbReference type="GO" id="GO:0016787">
    <property type="term" value="F:hydrolase activity"/>
    <property type="evidence" value="ECO:0007669"/>
    <property type="project" value="InterPro"/>
</dbReference>
<dbReference type="PANTHER" id="PTHR43037">
    <property type="entry name" value="UNNAMED PRODUCT-RELATED"/>
    <property type="match status" value="1"/>
</dbReference>
<dbReference type="Pfam" id="PF02230">
    <property type="entry name" value="Abhydrolase_2"/>
    <property type="match status" value="1"/>
</dbReference>
<dbReference type="Gene3D" id="3.40.50.1820">
    <property type="entry name" value="alpha/beta hydrolase"/>
    <property type="match status" value="1"/>
</dbReference>
<keyword evidence="1" id="KW-0732">Signal</keyword>
<dbReference type="PANTHER" id="PTHR43037:SF1">
    <property type="entry name" value="BLL1128 PROTEIN"/>
    <property type="match status" value="1"/>
</dbReference>